<protein>
    <recommendedName>
        <fullName evidence="5">HTH araC/xylS-type domain-containing protein</fullName>
    </recommendedName>
</protein>
<dbReference type="AlphaFoldDB" id="A0A0U3NZ30"/>
<dbReference type="STRING" id="121719.APZ00_04910"/>
<dbReference type="InterPro" id="IPR035418">
    <property type="entry name" value="AraC-bd_2"/>
</dbReference>
<evidence type="ECO:0000256" key="2">
    <source>
        <dbReference type="ARBA" id="ARBA00023125"/>
    </source>
</evidence>
<keyword evidence="3" id="KW-0010">Activator</keyword>
<dbReference type="Pfam" id="PF12833">
    <property type="entry name" value="HTH_18"/>
    <property type="match status" value="1"/>
</dbReference>
<reference evidence="6 7" key="1">
    <citation type="submission" date="2015-10" db="EMBL/GenBank/DDBJ databases">
        <title>The world's first case of liver abscess caused by Pannonibacter phragmitetus.</title>
        <authorList>
            <person name="Ming D."/>
            <person name="Wang M."/>
            <person name="Zhou Y."/>
            <person name="Jiang T."/>
            <person name="Hu S."/>
        </authorList>
    </citation>
    <scope>NUCLEOTIDE SEQUENCE [LARGE SCALE GENOMIC DNA]</scope>
    <source>
        <strain evidence="6 7">31801</strain>
    </source>
</reference>
<dbReference type="KEGG" id="pphr:APZ00_04910"/>
<dbReference type="InterPro" id="IPR018060">
    <property type="entry name" value="HTH_AraC"/>
</dbReference>
<dbReference type="Pfam" id="PF14525">
    <property type="entry name" value="AraC_binding_2"/>
    <property type="match status" value="1"/>
</dbReference>
<keyword evidence="7" id="KW-1185">Reference proteome</keyword>
<sequence length="310" mass="34041">MREHFAAHDFSGIGAFREGIAKVCGCFDVRAAEGGTDSASPAFQASTALRQSNGLELAYVAVAGASVLRSGQAFRTDHLDHFVLTIQNRGSARMRQLEGDVVMRPGDMFLMDAARPSHFNFEQGFSEQLSVHLPREDLIRRIPGLPGGGIAIRREDSIAIAMQAVLNRLCESREEAATPLQEALFALFGSYMHDLARGSADHGVQGEGLFGEALRLIRQNFRDPDFSAGTLCALLGVAPRQLQRAFARHGDSPREQILAIRLDAARRRLMAEPQRTVADIAYEQGFGDLSHFYRAYRRRFGHAPGAASHH</sequence>
<dbReference type="Proteomes" id="UP000064921">
    <property type="component" value="Chromosome"/>
</dbReference>
<dbReference type="InterPro" id="IPR018062">
    <property type="entry name" value="HTH_AraC-typ_CS"/>
</dbReference>
<dbReference type="InterPro" id="IPR037923">
    <property type="entry name" value="HTH-like"/>
</dbReference>
<dbReference type="SMART" id="SM00342">
    <property type="entry name" value="HTH_ARAC"/>
    <property type="match status" value="1"/>
</dbReference>
<dbReference type="PROSITE" id="PS00041">
    <property type="entry name" value="HTH_ARAC_FAMILY_1"/>
    <property type="match status" value="1"/>
</dbReference>
<dbReference type="PROSITE" id="PS01124">
    <property type="entry name" value="HTH_ARAC_FAMILY_2"/>
    <property type="match status" value="1"/>
</dbReference>
<dbReference type="EMBL" id="CP013068">
    <property type="protein sequence ID" value="ALV26502.1"/>
    <property type="molecule type" value="Genomic_DNA"/>
</dbReference>
<accession>A0A0U3NZ30</accession>
<dbReference type="InterPro" id="IPR009057">
    <property type="entry name" value="Homeodomain-like_sf"/>
</dbReference>
<dbReference type="PANTHER" id="PTHR46796">
    <property type="entry name" value="HTH-TYPE TRANSCRIPTIONAL ACTIVATOR RHAS-RELATED"/>
    <property type="match status" value="1"/>
</dbReference>
<dbReference type="Gene3D" id="1.10.10.60">
    <property type="entry name" value="Homeodomain-like"/>
    <property type="match status" value="1"/>
</dbReference>
<evidence type="ECO:0000256" key="3">
    <source>
        <dbReference type="ARBA" id="ARBA00023159"/>
    </source>
</evidence>
<evidence type="ECO:0000256" key="1">
    <source>
        <dbReference type="ARBA" id="ARBA00023015"/>
    </source>
</evidence>
<dbReference type="SUPFAM" id="SSF46689">
    <property type="entry name" value="Homeodomain-like"/>
    <property type="match status" value="1"/>
</dbReference>
<dbReference type="InterPro" id="IPR050204">
    <property type="entry name" value="AraC_XylS_family_regulators"/>
</dbReference>
<dbReference type="SUPFAM" id="SSF51215">
    <property type="entry name" value="Regulatory protein AraC"/>
    <property type="match status" value="1"/>
</dbReference>
<dbReference type="GO" id="GO:0003700">
    <property type="term" value="F:DNA-binding transcription factor activity"/>
    <property type="evidence" value="ECO:0007669"/>
    <property type="project" value="InterPro"/>
</dbReference>
<dbReference type="RefSeq" id="WP_058898232.1">
    <property type="nucleotide sequence ID" value="NZ_CP013068.1"/>
</dbReference>
<keyword evidence="1" id="KW-0805">Transcription regulation</keyword>
<feature type="domain" description="HTH araC/xylS-type" evidence="5">
    <location>
        <begin position="211"/>
        <end position="310"/>
    </location>
</feature>
<proteinExistence type="predicted"/>
<gene>
    <name evidence="6" type="ORF">APZ00_04910</name>
</gene>
<evidence type="ECO:0000313" key="6">
    <source>
        <dbReference type="EMBL" id="ALV26502.1"/>
    </source>
</evidence>
<dbReference type="eggNOG" id="COG2207">
    <property type="taxonomic scope" value="Bacteria"/>
</dbReference>
<evidence type="ECO:0000313" key="7">
    <source>
        <dbReference type="Proteomes" id="UP000064921"/>
    </source>
</evidence>
<organism evidence="6 7">
    <name type="scientific">Pannonibacter phragmitetus</name>
    <dbReference type="NCBI Taxonomy" id="121719"/>
    <lineage>
        <taxon>Bacteria</taxon>
        <taxon>Pseudomonadati</taxon>
        <taxon>Pseudomonadota</taxon>
        <taxon>Alphaproteobacteria</taxon>
        <taxon>Hyphomicrobiales</taxon>
        <taxon>Stappiaceae</taxon>
        <taxon>Pannonibacter</taxon>
    </lineage>
</organism>
<name>A0A0U3NZ30_9HYPH</name>
<evidence type="ECO:0000259" key="5">
    <source>
        <dbReference type="PROSITE" id="PS01124"/>
    </source>
</evidence>
<dbReference type="GO" id="GO:0043565">
    <property type="term" value="F:sequence-specific DNA binding"/>
    <property type="evidence" value="ECO:0007669"/>
    <property type="project" value="InterPro"/>
</dbReference>
<keyword evidence="2" id="KW-0238">DNA-binding</keyword>
<evidence type="ECO:0000256" key="4">
    <source>
        <dbReference type="ARBA" id="ARBA00023163"/>
    </source>
</evidence>
<dbReference type="PANTHER" id="PTHR46796:SF6">
    <property type="entry name" value="ARAC SUBFAMILY"/>
    <property type="match status" value="1"/>
</dbReference>
<keyword evidence="4" id="KW-0804">Transcription</keyword>